<proteinExistence type="predicted"/>
<dbReference type="GO" id="GO:0005643">
    <property type="term" value="C:nuclear pore"/>
    <property type="evidence" value="ECO:0007669"/>
    <property type="project" value="InterPro"/>
</dbReference>
<name>A0A8J5IJQ2_ZINOF</name>
<dbReference type="InterPro" id="IPR021827">
    <property type="entry name" value="Nup186/Nup192/Nup205"/>
</dbReference>
<evidence type="ECO:0000256" key="1">
    <source>
        <dbReference type="SAM" id="MobiDB-lite"/>
    </source>
</evidence>
<feature type="domain" description="C2 NT-type" evidence="2">
    <location>
        <begin position="6"/>
        <end position="163"/>
    </location>
</feature>
<dbReference type="InterPro" id="IPR019448">
    <property type="entry name" value="NT-C2"/>
</dbReference>
<dbReference type="AlphaFoldDB" id="A0A8J5IJQ2"/>
<feature type="compositionally biased region" description="Polar residues" evidence="1">
    <location>
        <begin position="552"/>
        <end position="562"/>
    </location>
</feature>
<feature type="region of interest" description="Disordered" evidence="1">
    <location>
        <begin position="403"/>
        <end position="423"/>
    </location>
</feature>
<feature type="compositionally biased region" description="Basic and acidic residues" evidence="1">
    <location>
        <begin position="538"/>
        <end position="548"/>
    </location>
</feature>
<protein>
    <recommendedName>
        <fullName evidence="2">C2 NT-type domain-containing protein</fullName>
    </recommendedName>
</protein>
<feature type="compositionally biased region" description="Polar residues" evidence="1">
    <location>
        <begin position="570"/>
        <end position="579"/>
    </location>
</feature>
<organism evidence="3 4">
    <name type="scientific">Zingiber officinale</name>
    <name type="common">Ginger</name>
    <name type="synonym">Amomum zingiber</name>
    <dbReference type="NCBI Taxonomy" id="94328"/>
    <lineage>
        <taxon>Eukaryota</taxon>
        <taxon>Viridiplantae</taxon>
        <taxon>Streptophyta</taxon>
        <taxon>Embryophyta</taxon>
        <taxon>Tracheophyta</taxon>
        <taxon>Spermatophyta</taxon>
        <taxon>Magnoliopsida</taxon>
        <taxon>Liliopsida</taxon>
        <taxon>Zingiberales</taxon>
        <taxon>Zingiberaceae</taxon>
        <taxon>Zingiber</taxon>
    </lineage>
</organism>
<dbReference type="PROSITE" id="PS51840">
    <property type="entry name" value="C2_NT"/>
    <property type="match status" value="1"/>
</dbReference>
<feature type="compositionally biased region" description="Polar residues" evidence="1">
    <location>
        <begin position="1071"/>
        <end position="1084"/>
    </location>
</feature>
<feature type="compositionally biased region" description="Polar residues" evidence="1">
    <location>
        <begin position="486"/>
        <end position="500"/>
    </location>
</feature>
<sequence>MVLGLRSKQKKCAVHVEYIIHIHEIKPWPPSQSLKSLHSVVLHWENGDHQSGSTCIVIPDLGSGAAEGKLEFNESFKLQVTLLKEGSSKGNEKGTFQKNALEFNLYEPKRDKFKGQHLGSAVINLAEYGIVKEAVTANIPLTSKRSFRNIMQPVLYVKIQPMDDADMGSTSGESLSKEVPVDKDVKESVSELMNKENVEENEITSFTDDGVSSLSSLDHSSAQEVKADTLLHSDAEENKVLQNPNGVVGDSESKLCLPSVPTKLGSELNESHLKDASLHQNNALPESVSVGSLSITKGQENMNKTHGESETSLLLIMESNIISTVSSSSSTKKMPEEVIGSSSTKDATDRNSLSHEVEEISIGCSSRENVVELQVHVEDNGLMTEIVESSDFTLQAEVSNISESEPNIKQNGKTEESINDSEESINEHVADNIFKEKQMGLIFGAEVDEDHLTISQTMNGALESPVGTTAILEHISIIQQRETKQSKGPLSTDATLSSWRSLHERHNSSFSTERLRTMKLSVRSPPHSMGSITYGANEQDKEYVKEVDIQEDASNTSTNSGTDDGRDDNGSTSSGSSKAKQFPRRNGRILSNDKVHELELRVKLLEAELREAAAIEIALYSSLAEHGISAHKVHTPARRLSRMYRHASRQWPTERMTSAARSIASGLALIQLLLTFWLSNTIVLRAIVTETIKYPGAKQSASTQLRYNGSVKLPGSKHSPLKWESVSHKNEEFSFSESFGDWDDPATFISALEKIESWIFSRTIEYVWWQIFTPCMQSGRVGGAQQLGSFSSKSFGKQPSMGYPQQTNLSLEIWKKAFIDTSKLLCPLRSEGLECGCLPMLSRMVMEQCVARLDVAMFNAILRESDDEIPTDPMSDPIGDSKVLPIPTGSLSFGSGAQLKNAIGNWSRWLTDLFGIDVDESHADGNSQDEKISVAKSFKSFYSLNALSDLLMLPKDMLLEKSIRKEACSTFSPNVISHILNRFLPDEFCPDPVPNDVLQALESEEYAESSQEEIRNIPNNASPIIYSPPSTTSIESFIGEIRINSLTRIGSSVIRKCHKSDDELEEFDSPLSSIINGKSPSPKSGNKENDKFSSIRYQLLREVWRIDE</sequence>
<accession>A0A8J5IJQ2</accession>
<evidence type="ECO:0000313" key="3">
    <source>
        <dbReference type="EMBL" id="KAG6535478.1"/>
    </source>
</evidence>
<dbReference type="PANTHER" id="PTHR31344">
    <property type="entry name" value="NUCLEAR PORE COMPLEX PROTEIN NUP205"/>
    <property type="match status" value="1"/>
</dbReference>
<dbReference type="Proteomes" id="UP000734854">
    <property type="component" value="Unassembled WGS sequence"/>
</dbReference>
<dbReference type="Pfam" id="PF10358">
    <property type="entry name" value="NT-C2"/>
    <property type="match status" value="1"/>
</dbReference>
<feature type="region of interest" description="Disordered" evidence="1">
    <location>
        <begin position="1071"/>
        <end position="1090"/>
    </location>
</feature>
<dbReference type="EMBL" id="JACMSC010000001">
    <property type="protein sequence ID" value="KAG6535478.1"/>
    <property type="molecule type" value="Genomic_DNA"/>
</dbReference>
<reference evidence="3 4" key="1">
    <citation type="submission" date="2020-08" db="EMBL/GenBank/DDBJ databases">
        <title>Plant Genome Project.</title>
        <authorList>
            <person name="Zhang R.-G."/>
        </authorList>
    </citation>
    <scope>NUCLEOTIDE SEQUENCE [LARGE SCALE GENOMIC DNA]</scope>
    <source>
        <tissue evidence="3">Rhizome</tissue>
    </source>
</reference>
<gene>
    <name evidence="3" type="ORF">ZIOFF_000478</name>
</gene>
<comment type="caution">
    <text evidence="3">The sequence shown here is derived from an EMBL/GenBank/DDBJ whole genome shotgun (WGS) entry which is preliminary data.</text>
</comment>
<keyword evidence="4" id="KW-1185">Reference proteome</keyword>
<feature type="region of interest" description="Disordered" evidence="1">
    <location>
        <begin position="481"/>
        <end position="588"/>
    </location>
</feature>
<dbReference type="PANTHER" id="PTHR31344:SF15">
    <property type="entry name" value="EEIG1_EHBP1 PROTEIN AMINO-TERMINAL DOMAIN PROTEIN"/>
    <property type="match status" value="1"/>
</dbReference>
<evidence type="ECO:0000259" key="2">
    <source>
        <dbReference type="PROSITE" id="PS51840"/>
    </source>
</evidence>
<feature type="region of interest" description="Disordered" evidence="1">
    <location>
        <begin position="326"/>
        <end position="353"/>
    </location>
</feature>
<evidence type="ECO:0000313" key="4">
    <source>
        <dbReference type="Proteomes" id="UP000734854"/>
    </source>
</evidence>